<name>A0ABQ7C068_BRACR</name>
<dbReference type="PANTHER" id="PTHR47074:SF49">
    <property type="entry name" value="POLYNUCLEOTIDYL TRANSFERASE, RIBONUCLEASE H-LIKE SUPERFAMILY PROTEIN"/>
    <property type="match status" value="1"/>
</dbReference>
<dbReference type="PANTHER" id="PTHR47074">
    <property type="entry name" value="BNAC02G40300D PROTEIN"/>
    <property type="match status" value="1"/>
</dbReference>
<proteinExistence type="predicted"/>
<gene>
    <name evidence="2" type="ORF">DY000_02006212</name>
</gene>
<dbReference type="InterPro" id="IPR002156">
    <property type="entry name" value="RNaseH_domain"/>
</dbReference>
<accession>A0ABQ7C068</accession>
<dbReference type="InterPro" id="IPR052929">
    <property type="entry name" value="RNase_H-like_EbsB-rel"/>
</dbReference>
<dbReference type="EMBL" id="QGKV02000832">
    <property type="protein sequence ID" value="KAF3545209.1"/>
    <property type="molecule type" value="Genomic_DNA"/>
</dbReference>
<sequence length="219" mass="25266">MTRFPSPPAGALFESVQVCAKAEEEASQWYAAQSLERRSIDDNRNQLIQASAAWKRPPENFVKCNIGFKWEYRKKIAGAAWVVRDSRGTVLLHSRRSFGNVESKDDVQFLSVAWAIESMRCHRFRMVYFAVEGRMLVDAINKPSDWPSFKFKVLELRSILRDFLEWKMLAESYEANRGAHLIATSAVMDLRFQSYVARGQPIWCSEVFHNDNSDRHGVP</sequence>
<dbReference type="Pfam" id="PF13456">
    <property type="entry name" value="RVT_3"/>
    <property type="match status" value="1"/>
</dbReference>
<keyword evidence="3" id="KW-1185">Reference proteome</keyword>
<comment type="caution">
    <text evidence="2">The sequence shown here is derived from an EMBL/GenBank/DDBJ whole genome shotgun (WGS) entry which is preliminary data.</text>
</comment>
<organism evidence="2 3">
    <name type="scientific">Brassica cretica</name>
    <name type="common">Mustard</name>
    <dbReference type="NCBI Taxonomy" id="69181"/>
    <lineage>
        <taxon>Eukaryota</taxon>
        <taxon>Viridiplantae</taxon>
        <taxon>Streptophyta</taxon>
        <taxon>Embryophyta</taxon>
        <taxon>Tracheophyta</taxon>
        <taxon>Spermatophyta</taxon>
        <taxon>Magnoliopsida</taxon>
        <taxon>eudicotyledons</taxon>
        <taxon>Gunneridae</taxon>
        <taxon>Pentapetalae</taxon>
        <taxon>rosids</taxon>
        <taxon>malvids</taxon>
        <taxon>Brassicales</taxon>
        <taxon>Brassicaceae</taxon>
        <taxon>Brassiceae</taxon>
        <taxon>Brassica</taxon>
    </lineage>
</organism>
<dbReference type="Proteomes" id="UP000266723">
    <property type="component" value="Unassembled WGS sequence"/>
</dbReference>
<reference evidence="2 3" key="1">
    <citation type="journal article" date="2020" name="BMC Genomics">
        <title>Intraspecific diversification of the crop wild relative Brassica cretica Lam. using demographic model selection.</title>
        <authorList>
            <person name="Kioukis A."/>
            <person name="Michalopoulou V.A."/>
            <person name="Briers L."/>
            <person name="Pirintsos S."/>
            <person name="Studholme D.J."/>
            <person name="Pavlidis P."/>
            <person name="Sarris P.F."/>
        </authorList>
    </citation>
    <scope>NUCLEOTIDE SEQUENCE [LARGE SCALE GENOMIC DNA]</scope>
    <source>
        <strain evidence="3">cv. PFS-1207/04</strain>
    </source>
</reference>
<evidence type="ECO:0000313" key="3">
    <source>
        <dbReference type="Proteomes" id="UP000266723"/>
    </source>
</evidence>
<feature type="domain" description="RNase H type-1" evidence="1">
    <location>
        <begin position="70"/>
        <end position="186"/>
    </location>
</feature>
<protein>
    <recommendedName>
        <fullName evidence="1">RNase H type-1 domain-containing protein</fullName>
    </recommendedName>
</protein>
<evidence type="ECO:0000313" key="2">
    <source>
        <dbReference type="EMBL" id="KAF3545209.1"/>
    </source>
</evidence>
<evidence type="ECO:0000259" key="1">
    <source>
        <dbReference type="Pfam" id="PF13456"/>
    </source>
</evidence>